<protein>
    <submittedName>
        <fullName evidence="4">UDP-glucose 4-epimerase</fullName>
        <ecNumber evidence="4">5.1.3.2</ecNumber>
    </submittedName>
</protein>
<dbReference type="Proteomes" id="UP000704762">
    <property type="component" value="Unassembled WGS sequence"/>
</dbReference>
<dbReference type="GO" id="GO:0003978">
    <property type="term" value="F:UDP-glucose 4-epimerase activity"/>
    <property type="evidence" value="ECO:0007669"/>
    <property type="project" value="UniProtKB-EC"/>
</dbReference>
<comment type="similarity">
    <text evidence="1">Belongs to the NAD(P)-dependent epimerase/dehydratase family.</text>
</comment>
<sequence length="351" mass="37849">MSELDGATVLVTGGAGTIGSTIVDQLLGAGVSEVRVLDNLVRGRRANLAASEADPRLRLVVGDIRDVDLVHDLTTGADLVFHEAAIRITQCAEEPRLALEVLVDGTFNVIEAAAQHSVAKIIAASSASVYGLAEEFPTTERQHPYDNDTFYGAAKTFNEGMLRSFRAMHGLDYVALRYFNVYGPRMDIHGLYTEVLIRWMERIDAGQRPLIFGDGLQTMDFVFTTDIARANLLAATSDVTEGVYNVACGVETSLKGLAEALLEVMGSEVGIEYGPPRPVNGVTRRLASTAAAHRDLGFTAEVGLSEGLRRLVDWWRAEKAAGTAPQTTEAPRPQLADIARPRVSLHRGASS</sequence>
<dbReference type="PANTHER" id="PTHR43000">
    <property type="entry name" value="DTDP-D-GLUCOSE 4,6-DEHYDRATASE-RELATED"/>
    <property type="match status" value="1"/>
</dbReference>
<name>A0ABS2RKL4_9ACTN</name>
<keyword evidence="5" id="KW-1185">Reference proteome</keyword>
<evidence type="ECO:0000256" key="2">
    <source>
        <dbReference type="SAM" id="MobiDB-lite"/>
    </source>
</evidence>
<evidence type="ECO:0000256" key="1">
    <source>
        <dbReference type="ARBA" id="ARBA00007637"/>
    </source>
</evidence>
<accession>A0ABS2RKL4</accession>
<evidence type="ECO:0000313" key="4">
    <source>
        <dbReference type="EMBL" id="MBM7798484.1"/>
    </source>
</evidence>
<dbReference type="Pfam" id="PF01370">
    <property type="entry name" value="Epimerase"/>
    <property type="match status" value="1"/>
</dbReference>
<dbReference type="EC" id="5.1.3.2" evidence="4"/>
<feature type="domain" description="NAD-dependent epimerase/dehydratase" evidence="3">
    <location>
        <begin position="9"/>
        <end position="247"/>
    </location>
</feature>
<dbReference type="InterPro" id="IPR001509">
    <property type="entry name" value="Epimerase_deHydtase"/>
</dbReference>
<dbReference type="Gene3D" id="3.40.50.720">
    <property type="entry name" value="NAD(P)-binding Rossmann-like Domain"/>
    <property type="match status" value="1"/>
</dbReference>
<dbReference type="Gene3D" id="3.90.25.10">
    <property type="entry name" value="UDP-galactose 4-epimerase, domain 1"/>
    <property type="match status" value="1"/>
</dbReference>
<evidence type="ECO:0000259" key="3">
    <source>
        <dbReference type="Pfam" id="PF01370"/>
    </source>
</evidence>
<dbReference type="InterPro" id="IPR036291">
    <property type="entry name" value="NAD(P)-bd_dom_sf"/>
</dbReference>
<keyword evidence="4" id="KW-0413">Isomerase</keyword>
<dbReference type="SUPFAM" id="SSF51735">
    <property type="entry name" value="NAD(P)-binding Rossmann-fold domains"/>
    <property type="match status" value="1"/>
</dbReference>
<comment type="caution">
    <text evidence="4">The sequence shown here is derived from an EMBL/GenBank/DDBJ whole genome shotgun (WGS) entry which is preliminary data.</text>
</comment>
<dbReference type="RefSeq" id="WP_204917015.1">
    <property type="nucleotide sequence ID" value="NZ_BAAAQP010000008.1"/>
</dbReference>
<organism evidence="4 5">
    <name type="scientific">Microlunatus panaciterrae</name>
    <dbReference type="NCBI Taxonomy" id="400768"/>
    <lineage>
        <taxon>Bacteria</taxon>
        <taxon>Bacillati</taxon>
        <taxon>Actinomycetota</taxon>
        <taxon>Actinomycetes</taxon>
        <taxon>Propionibacteriales</taxon>
        <taxon>Propionibacteriaceae</taxon>
        <taxon>Microlunatus</taxon>
    </lineage>
</organism>
<evidence type="ECO:0000313" key="5">
    <source>
        <dbReference type="Proteomes" id="UP000704762"/>
    </source>
</evidence>
<reference evidence="4 5" key="1">
    <citation type="submission" date="2021-01" db="EMBL/GenBank/DDBJ databases">
        <title>Sequencing the genomes of 1000 actinobacteria strains.</title>
        <authorList>
            <person name="Klenk H.-P."/>
        </authorList>
    </citation>
    <scope>NUCLEOTIDE SEQUENCE [LARGE SCALE GENOMIC DNA]</scope>
    <source>
        <strain evidence="4 5">DSM 18662</strain>
    </source>
</reference>
<feature type="region of interest" description="Disordered" evidence="2">
    <location>
        <begin position="320"/>
        <end position="351"/>
    </location>
</feature>
<dbReference type="EMBL" id="JAFBCF010000001">
    <property type="protein sequence ID" value="MBM7798484.1"/>
    <property type="molecule type" value="Genomic_DNA"/>
</dbReference>
<proteinExistence type="inferred from homology"/>
<gene>
    <name evidence="4" type="ORF">JOE57_001405</name>
</gene>